<dbReference type="SUPFAM" id="SSF56112">
    <property type="entry name" value="Protein kinase-like (PK-like)"/>
    <property type="match status" value="1"/>
</dbReference>
<dbReference type="EMBL" id="LCEK01000016">
    <property type="protein sequence ID" value="KKS71968.1"/>
    <property type="molecule type" value="Genomic_DNA"/>
</dbReference>
<organism evidence="1 2">
    <name type="scientific">Candidatus Magasanikbacteria bacterium GW2011_GWE2_42_7</name>
    <dbReference type="NCBI Taxonomy" id="1619052"/>
    <lineage>
        <taxon>Bacteria</taxon>
        <taxon>Candidatus Magasanikiibacteriota</taxon>
    </lineage>
</organism>
<name>A0A0G1EBJ1_9BACT</name>
<proteinExistence type="predicted"/>
<accession>A0A0G1EBJ1</accession>
<sequence>MKTITKYFSSKKVKKIVELYKEFNTDILPKIISYSLTTPHPYIEFEWVNGQPIKKNNLKEAFIELGKFHKSNFIKNSAVGFSTLCHGDFHEQNIIESEHGITLIDVTYLQIGNNYSDLDYVDFFDWFPVSTHPWMIKDENYLTSYLKGIELNASEKDIQRVKTFITNKALHTCIKNGMKNNIDVALEKKLLSHLQHLTIDV</sequence>
<dbReference type="InterPro" id="IPR011009">
    <property type="entry name" value="Kinase-like_dom_sf"/>
</dbReference>
<evidence type="ECO:0000313" key="1">
    <source>
        <dbReference type="EMBL" id="KKS71968.1"/>
    </source>
</evidence>
<reference evidence="1 2" key="1">
    <citation type="journal article" date="2015" name="Nature">
        <title>rRNA introns, odd ribosomes, and small enigmatic genomes across a large radiation of phyla.</title>
        <authorList>
            <person name="Brown C.T."/>
            <person name="Hug L.A."/>
            <person name="Thomas B.C."/>
            <person name="Sharon I."/>
            <person name="Castelle C.J."/>
            <person name="Singh A."/>
            <person name="Wilkins M.J."/>
            <person name="Williams K.H."/>
            <person name="Banfield J.F."/>
        </authorList>
    </citation>
    <scope>NUCLEOTIDE SEQUENCE [LARGE SCALE GENOMIC DNA]</scope>
</reference>
<evidence type="ECO:0008006" key="3">
    <source>
        <dbReference type="Google" id="ProtNLM"/>
    </source>
</evidence>
<dbReference type="Proteomes" id="UP000033867">
    <property type="component" value="Unassembled WGS sequence"/>
</dbReference>
<protein>
    <recommendedName>
        <fullName evidence="3">Aminoglycoside phosphotransferase domain-containing protein</fullName>
    </recommendedName>
</protein>
<comment type="caution">
    <text evidence="1">The sequence shown here is derived from an EMBL/GenBank/DDBJ whole genome shotgun (WGS) entry which is preliminary data.</text>
</comment>
<dbReference type="AlphaFoldDB" id="A0A0G1EBJ1"/>
<dbReference type="Gene3D" id="3.90.1200.10">
    <property type="match status" value="1"/>
</dbReference>
<evidence type="ECO:0000313" key="2">
    <source>
        <dbReference type="Proteomes" id="UP000033867"/>
    </source>
</evidence>
<gene>
    <name evidence="1" type="ORF">UV42_C0016G0017</name>
</gene>